<dbReference type="RefSeq" id="WP_184255576.1">
    <property type="nucleotide sequence ID" value="NZ_JACHIO010000008.1"/>
</dbReference>
<dbReference type="PANTHER" id="PTHR43157">
    <property type="entry name" value="PHOSPHATIDYLINOSITOL-GLYCAN BIOSYNTHESIS CLASS F PROTEIN-RELATED"/>
    <property type="match status" value="1"/>
</dbReference>
<sequence length="313" mass="33475">MSATKWTAEQIPSQTGKTALITGANSGIGYQAAVELARHGAHVLLGVRSLEKGQAALDRLHREVPGAQAELALLDMASLASIRDFSQKFTAAGRGLDLLINNAGVMALPTRELTADGFERQFGTNHLGHFALTGLLLPRFVASPAPRVVTVASLAHRNGKIEFDNLQSERSYVPWDAYNNSKLANILFARELDRRAKAAGSRLISLPVHPGISRTAIVSNGPGAGSKDFKVMLLGLLAPIITQDDKMGALPTLYAATAPEAKGGEYIGPDGFKEFKGYPKVVQPLPRALDEAVAKKLWSVSEELTGVKYPFLA</sequence>
<dbReference type="AlphaFoldDB" id="A0A7W8E9Q3"/>
<reference evidence="2 3" key="1">
    <citation type="submission" date="2020-08" db="EMBL/GenBank/DDBJ databases">
        <title>Genomic Encyclopedia of Type Strains, Phase IV (KMG-V): Genome sequencing to study the core and pangenomes of soil and plant-associated prokaryotes.</title>
        <authorList>
            <person name="Whitman W."/>
        </authorList>
    </citation>
    <scope>NUCLEOTIDE SEQUENCE [LARGE SCALE GENOMIC DNA]</scope>
    <source>
        <strain evidence="2 3">X5P3</strain>
    </source>
</reference>
<dbReference type="GO" id="GO:0016491">
    <property type="term" value="F:oxidoreductase activity"/>
    <property type="evidence" value="ECO:0007669"/>
    <property type="project" value="UniProtKB-KW"/>
</dbReference>
<comment type="caution">
    <text evidence="2">The sequence shown here is derived from an EMBL/GenBank/DDBJ whole genome shotgun (WGS) entry which is preliminary data.</text>
</comment>
<dbReference type="Pfam" id="PF00106">
    <property type="entry name" value="adh_short"/>
    <property type="match status" value="1"/>
</dbReference>
<dbReference type="SUPFAM" id="SSF51735">
    <property type="entry name" value="NAD(P)-binding Rossmann-fold domains"/>
    <property type="match status" value="1"/>
</dbReference>
<dbReference type="EMBL" id="JACHIO010000008">
    <property type="protein sequence ID" value="MBB5064007.1"/>
    <property type="molecule type" value="Genomic_DNA"/>
</dbReference>
<name>A0A7W8E9Q3_9BACT</name>
<dbReference type="Proteomes" id="UP000584867">
    <property type="component" value="Unassembled WGS sequence"/>
</dbReference>
<evidence type="ECO:0000313" key="2">
    <source>
        <dbReference type="EMBL" id="MBB5064007.1"/>
    </source>
</evidence>
<dbReference type="InterPro" id="IPR002347">
    <property type="entry name" value="SDR_fam"/>
</dbReference>
<dbReference type="NCBIfam" id="NF004513">
    <property type="entry name" value="PRK05854.1"/>
    <property type="match status" value="1"/>
</dbReference>
<dbReference type="PANTHER" id="PTHR43157:SF31">
    <property type="entry name" value="PHOSPHATIDYLINOSITOL-GLYCAN BIOSYNTHESIS CLASS F PROTEIN"/>
    <property type="match status" value="1"/>
</dbReference>
<dbReference type="PRINTS" id="PR00081">
    <property type="entry name" value="GDHRDH"/>
</dbReference>
<evidence type="ECO:0000313" key="3">
    <source>
        <dbReference type="Proteomes" id="UP000584867"/>
    </source>
</evidence>
<proteinExistence type="predicted"/>
<accession>A0A7W8E9Q3</accession>
<protein>
    <submittedName>
        <fullName evidence="2">NAD(P)-dependent dehydrogenase (Short-subunit alcohol dehydrogenase family)</fullName>
    </submittedName>
</protein>
<dbReference type="Gene3D" id="3.40.50.720">
    <property type="entry name" value="NAD(P)-binding Rossmann-like Domain"/>
    <property type="match status" value="1"/>
</dbReference>
<dbReference type="CDD" id="cd05327">
    <property type="entry name" value="retinol-DH_like_SDR_c_like"/>
    <property type="match status" value="1"/>
</dbReference>
<organism evidence="2 3">
    <name type="scientific">Granulicella mallensis</name>
    <dbReference type="NCBI Taxonomy" id="940614"/>
    <lineage>
        <taxon>Bacteria</taxon>
        <taxon>Pseudomonadati</taxon>
        <taxon>Acidobacteriota</taxon>
        <taxon>Terriglobia</taxon>
        <taxon>Terriglobales</taxon>
        <taxon>Acidobacteriaceae</taxon>
        <taxon>Granulicella</taxon>
    </lineage>
</organism>
<evidence type="ECO:0000256" key="1">
    <source>
        <dbReference type="ARBA" id="ARBA00023002"/>
    </source>
</evidence>
<dbReference type="NCBIfam" id="NF004846">
    <property type="entry name" value="PRK06197.1"/>
    <property type="match status" value="1"/>
</dbReference>
<keyword evidence="1" id="KW-0560">Oxidoreductase</keyword>
<gene>
    <name evidence="2" type="ORF">HDF15_002355</name>
</gene>
<dbReference type="InterPro" id="IPR036291">
    <property type="entry name" value="NAD(P)-bd_dom_sf"/>
</dbReference>